<keyword evidence="4" id="KW-1185">Reference proteome</keyword>
<keyword evidence="1" id="KW-0812">Transmembrane</keyword>
<reference evidence="3 4" key="1">
    <citation type="submission" date="2019-03" db="EMBL/GenBank/DDBJ databases">
        <title>Genomic Encyclopedia of Type Strains, Phase IV (KMG-IV): sequencing the most valuable type-strain genomes for metagenomic binning, comparative biology and taxonomic classification.</title>
        <authorList>
            <person name="Goeker M."/>
        </authorList>
    </citation>
    <scope>NUCLEOTIDE SEQUENCE [LARGE SCALE GENOMIC DNA]</scope>
    <source>
        <strain evidence="3 4">DSM 14836</strain>
    </source>
</reference>
<keyword evidence="1" id="KW-1133">Transmembrane helix</keyword>
<comment type="caution">
    <text evidence="3">The sequence shown here is derived from an EMBL/GenBank/DDBJ whole genome shotgun (WGS) entry which is preliminary data.</text>
</comment>
<proteinExistence type="predicted"/>
<name>A0A4R2NVS6_9FLAO</name>
<dbReference type="RefSeq" id="WP_132794082.1">
    <property type="nucleotide sequence ID" value="NZ_SLXM01000003.1"/>
</dbReference>
<protein>
    <submittedName>
        <fullName evidence="3">2TM domain-containing protein</fullName>
    </submittedName>
</protein>
<dbReference type="Pfam" id="PF13239">
    <property type="entry name" value="2TM"/>
    <property type="match status" value="1"/>
</dbReference>
<accession>A0A4R2NVS6</accession>
<feature type="transmembrane region" description="Helical" evidence="1">
    <location>
        <begin position="51"/>
        <end position="71"/>
    </location>
</feature>
<gene>
    <name evidence="3" type="ORF">EV195_10360</name>
</gene>
<keyword evidence="1" id="KW-0472">Membrane</keyword>
<evidence type="ECO:0000313" key="4">
    <source>
        <dbReference type="Proteomes" id="UP000294564"/>
    </source>
</evidence>
<dbReference type="Proteomes" id="UP000294564">
    <property type="component" value="Unassembled WGS sequence"/>
</dbReference>
<dbReference type="InterPro" id="IPR025698">
    <property type="entry name" value="2TM_dom"/>
</dbReference>
<dbReference type="OrthoDB" id="8965954at2"/>
<feature type="transmembrane region" description="Helical" evidence="1">
    <location>
        <begin position="24"/>
        <end position="45"/>
    </location>
</feature>
<evidence type="ECO:0000313" key="3">
    <source>
        <dbReference type="EMBL" id="TCP25701.1"/>
    </source>
</evidence>
<sequence>MENKYIEEQKYLKAKKKVKEIKGFYIHLTLFLLNTPIIIAVNLLTSPQFQWFWFSVLGWGAAVGIHAFLAFNENLLGKDWEEKKIRELMNKNN</sequence>
<organism evidence="3 4">
    <name type="scientific">Tenacibaculum skagerrakense</name>
    <dbReference type="NCBI Taxonomy" id="186571"/>
    <lineage>
        <taxon>Bacteria</taxon>
        <taxon>Pseudomonadati</taxon>
        <taxon>Bacteroidota</taxon>
        <taxon>Flavobacteriia</taxon>
        <taxon>Flavobacteriales</taxon>
        <taxon>Flavobacteriaceae</taxon>
        <taxon>Tenacibaculum</taxon>
    </lineage>
</organism>
<dbReference type="AlphaFoldDB" id="A0A4R2NVS6"/>
<evidence type="ECO:0000256" key="1">
    <source>
        <dbReference type="SAM" id="Phobius"/>
    </source>
</evidence>
<evidence type="ECO:0000259" key="2">
    <source>
        <dbReference type="Pfam" id="PF13239"/>
    </source>
</evidence>
<dbReference type="EMBL" id="SLXM01000003">
    <property type="protein sequence ID" value="TCP25701.1"/>
    <property type="molecule type" value="Genomic_DNA"/>
</dbReference>
<feature type="domain" description="2TM" evidence="2">
    <location>
        <begin position="13"/>
        <end position="90"/>
    </location>
</feature>